<keyword evidence="7" id="KW-0325">Glycoprotein</keyword>
<evidence type="ECO:0000256" key="5">
    <source>
        <dbReference type="ARBA" id="ARBA00023136"/>
    </source>
</evidence>
<protein>
    <recommendedName>
        <fullName evidence="9">SEFIR domain-containing protein</fullName>
    </recommendedName>
</protein>
<evidence type="ECO:0000259" key="9">
    <source>
        <dbReference type="Pfam" id="PF08357"/>
    </source>
</evidence>
<feature type="domain" description="SEFIR" evidence="9">
    <location>
        <begin position="127"/>
        <end position="275"/>
    </location>
</feature>
<proteinExistence type="predicted"/>
<reference evidence="10" key="2">
    <citation type="submission" date="2025-09" db="UniProtKB">
        <authorList>
            <consortium name="Ensembl"/>
        </authorList>
    </citation>
    <scope>IDENTIFICATION</scope>
</reference>
<keyword evidence="2 8" id="KW-0812">Transmembrane</keyword>
<organism evidence="10 11">
    <name type="scientific">Eptatretus burgeri</name>
    <name type="common">Inshore hagfish</name>
    <dbReference type="NCBI Taxonomy" id="7764"/>
    <lineage>
        <taxon>Eukaryota</taxon>
        <taxon>Metazoa</taxon>
        <taxon>Chordata</taxon>
        <taxon>Craniata</taxon>
        <taxon>Vertebrata</taxon>
        <taxon>Cyclostomata</taxon>
        <taxon>Myxini</taxon>
        <taxon>Myxiniformes</taxon>
        <taxon>Myxinidae</taxon>
        <taxon>Eptatretinae</taxon>
        <taxon>Eptatretus</taxon>
    </lineage>
</organism>
<evidence type="ECO:0000256" key="3">
    <source>
        <dbReference type="ARBA" id="ARBA00022729"/>
    </source>
</evidence>
<dbReference type="GO" id="GO:0016020">
    <property type="term" value="C:membrane"/>
    <property type="evidence" value="ECO:0007669"/>
    <property type="project" value="UniProtKB-SubCell"/>
</dbReference>
<dbReference type="AlphaFoldDB" id="A0A8C4QI09"/>
<dbReference type="Proteomes" id="UP000694388">
    <property type="component" value="Unplaced"/>
</dbReference>
<evidence type="ECO:0000256" key="8">
    <source>
        <dbReference type="SAM" id="Phobius"/>
    </source>
</evidence>
<feature type="transmembrane region" description="Helical" evidence="8">
    <location>
        <begin position="92"/>
        <end position="115"/>
    </location>
</feature>
<evidence type="ECO:0000256" key="6">
    <source>
        <dbReference type="ARBA" id="ARBA00023170"/>
    </source>
</evidence>
<keyword evidence="5 8" id="KW-0472">Membrane</keyword>
<reference evidence="10" key="1">
    <citation type="submission" date="2025-08" db="UniProtKB">
        <authorList>
            <consortium name="Ensembl"/>
        </authorList>
    </citation>
    <scope>IDENTIFICATION</scope>
</reference>
<dbReference type="InterPro" id="IPR013568">
    <property type="entry name" value="SEFIR_dom"/>
</dbReference>
<accession>A0A8C4QI09</accession>
<dbReference type="Ensembl" id="ENSEBUT00000015609.1">
    <property type="protein sequence ID" value="ENSEBUP00000015033.1"/>
    <property type="gene ID" value="ENSEBUG00000009477.1"/>
</dbReference>
<keyword evidence="4 8" id="KW-1133">Transmembrane helix</keyword>
<dbReference type="PANTHER" id="PTHR15583">
    <property type="entry name" value="INTERLEUKIN-17 RECEPTOR"/>
    <property type="match status" value="1"/>
</dbReference>
<dbReference type="Gene3D" id="3.40.50.11530">
    <property type="match status" value="1"/>
</dbReference>
<keyword evidence="3" id="KW-0732">Signal</keyword>
<dbReference type="InterPro" id="IPR039465">
    <property type="entry name" value="IL-17_rcpt-like"/>
</dbReference>
<keyword evidence="11" id="KW-1185">Reference proteome</keyword>
<evidence type="ECO:0000256" key="2">
    <source>
        <dbReference type="ARBA" id="ARBA00022692"/>
    </source>
</evidence>
<comment type="subcellular location">
    <subcellularLocation>
        <location evidence="1">Membrane</location>
        <topology evidence="1">Single-pass type I membrane protein</topology>
    </subcellularLocation>
</comment>
<dbReference type="GO" id="GO:0030368">
    <property type="term" value="F:interleukin-17 receptor activity"/>
    <property type="evidence" value="ECO:0007669"/>
    <property type="project" value="InterPro"/>
</dbReference>
<sequence>MLKKDRDSLKVSIRMLPAGCSFSLELTLLTGDNVGKSRVLSKALIYHRHQENLKHTFNNLLLEESVHCVRVVADNYLLNETMCISSTTAGPAAVFGTVVILLFILLALFLMLVCWKRRKLHSPPKGVFILYIPDGEPFRTLVLAFSTFLRDSYGLPVTLDLWCSKEIASLGPSVWLQKQLECFRSDFSTLVILPSPATRFKQDNSVKQLVPLVPPPCLTPESGDLFWEAVASLRPTEFHQCVVVTFSKVTNTKDVPSCLKVCRRFHWPGEATLLKRQLGVQKQSHSGSARKILKSVLIEAQKWRQDFENKKCVSKKLLKSEDKATAEQMMMMSEKTEETTLQTKLSSSRDSAFFSLEV</sequence>
<evidence type="ECO:0000256" key="7">
    <source>
        <dbReference type="ARBA" id="ARBA00023180"/>
    </source>
</evidence>
<evidence type="ECO:0000256" key="4">
    <source>
        <dbReference type="ARBA" id="ARBA00022989"/>
    </source>
</evidence>
<name>A0A8C4QI09_EPTBU</name>
<evidence type="ECO:0000256" key="1">
    <source>
        <dbReference type="ARBA" id="ARBA00004479"/>
    </source>
</evidence>
<evidence type="ECO:0000313" key="11">
    <source>
        <dbReference type="Proteomes" id="UP000694388"/>
    </source>
</evidence>
<dbReference type="PANTHER" id="PTHR15583:SF7">
    <property type="entry name" value="INTERLEUKIN CYTOKINE RECEPTOR-RELATED PROTEIN 2"/>
    <property type="match status" value="1"/>
</dbReference>
<dbReference type="Pfam" id="PF08357">
    <property type="entry name" value="SEFIR"/>
    <property type="match status" value="1"/>
</dbReference>
<keyword evidence="6" id="KW-0675">Receptor</keyword>
<evidence type="ECO:0000313" key="10">
    <source>
        <dbReference type="Ensembl" id="ENSEBUP00000015033.1"/>
    </source>
</evidence>